<feature type="binding site" evidence="10">
    <location>
        <position position="173"/>
    </location>
    <ligand>
        <name>thiamine diphosphate</name>
        <dbReference type="ChEBI" id="CHEBI:58937"/>
    </ligand>
</feature>
<feature type="binding site" evidence="10">
    <location>
        <position position="365"/>
    </location>
    <ligand>
        <name>thiamine diphosphate</name>
        <dbReference type="ChEBI" id="CHEBI:58937"/>
    </ligand>
</feature>
<feature type="binding site" evidence="10">
    <location>
        <position position="284"/>
    </location>
    <ligand>
        <name>thiamine diphosphate</name>
        <dbReference type="ChEBI" id="CHEBI:58937"/>
    </ligand>
</feature>
<comment type="catalytic activity">
    <reaction evidence="10">
        <text>D-glyceraldehyde 3-phosphate + pyruvate + H(+) = 1-deoxy-D-xylulose 5-phosphate + CO2</text>
        <dbReference type="Rhea" id="RHEA:12605"/>
        <dbReference type="ChEBI" id="CHEBI:15361"/>
        <dbReference type="ChEBI" id="CHEBI:15378"/>
        <dbReference type="ChEBI" id="CHEBI:16526"/>
        <dbReference type="ChEBI" id="CHEBI:57792"/>
        <dbReference type="ChEBI" id="CHEBI:59776"/>
        <dbReference type="EC" id="2.2.1.7"/>
    </reaction>
</comment>
<comment type="cofactor">
    <cofactor evidence="10">
        <name>Mg(2+)</name>
        <dbReference type="ChEBI" id="CHEBI:18420"/>
    </cofactor>
    <text evidence="10">Binds 1 Mg(2+) ion per subunit.</text>
</comment>
<dbReference type="InterPro" id="IPR009014">
    <property type="entry name" value="Transketo_C/PFOR_II"/>
</dbReference>
<dbReference type="SUPFAM" id="SSF52922">
    <property type="entry name" value="TK C-terminal domain-like"/>
    <property type="match status" value="1"/>
</dbReference>
<evidence type="ECO:0000256" key="1">
    <source>
        <dbReference type="ARBA" id="ARBA00004980"/>
    </source>
</evidence>
<feature type="binding site" evidence="10">
    <location>
        <position position="72"/>
    </location>
    <ligand>
        <name>thiamine diphosphate</name>
        <dbReference type="ChEBI" id="CHEBI:58937"/>
    </ligand>
</feature>
<feature type="binding site" evidence="10">
    <location>
        <position position="144"/>
    </location>
    <ligand>
        <name>Mg(2+)</name>
        <dbReference type="ChEBI" id="CHEBI:18420"/>
    </ligand>
</feature>
<dbReference type="EC" id="2.2.1.7" evidence="10"/>
<evidence type="ECO:0000256" key="10">
    <source>
        <dbReference type="HAMAP-Rule" id="MF_00315"/>
    </source>
</evidence>
<dbReference type="PROSITE" id="PS00802">
    <property type="entry name" value="TRANSKETOLASE_2"/>
    <property type="match status" value="1"/>
</dbReference>
<keyword evidence="7 10" id="KW-0784">Thiamine biosynthesis</keyword>
<keyword evidence="13" id="KW-1185">Reference proteome</keyword>
<keyword evidence="4 10" id="KW-0808">Transferase</keyword>
<evidence type="ECO:0000313" key="12">
    <source>
        <dbReference type="EMBL" id="NNJ28808.1"/>
    </source>
</evidence>
<dbReference type="GO" id="GO:0008661">
    <property type="term" value="F:1-deoxy-D-xylulose-5-phosphate synthase activity"/>
    <property type="evidence" value="ECO:0007669"/>
    <property type="project" value="UniProtKB-EC"/>
</dbReference>
<organism evidence="12 13">
    <name type="scientific">Lacrimispora defluvii</name>
    <dbReference type="NCBI Taxonomy" id="2719233"/>
    <lineage>
        <taxon>Bacteria</taxon>
        <taxon>Bacillati</taxon>
        <taxon>Bacillota</taxon>
        <taxon>Clostridia</taxon>
        <taxon>Lachnospirales</taxon>
        <taxon>Lachnospiraceae</taxon>
        <taxon>Lacrimispora</taxon>
    </lineage>
</organism>
<comment type="caution">
    <text evidence="12">The sequence shown here is derived from an EMBL/GenBank/DDBJ whole genome shotgun (WGS) entry which is preliminary data.</text>
</comment>
<dbReference type="PANTHER" id="PTHR43322">
    <property type="entry name" value="1-D-DEOXYXYLULOSE 5-PHOSPHATE SYNTHASE-RELATED"/>
    <property type="match status" value="1"/>
</dbReference>
<dbReference type="Pfam" id="PF02780">
    <property type="entry name" value="Transketolase_C"/>
    <property type="match status" value="1"/>
</dbReference>
<comment type="pathway">
    <text evidence="1 10">Metabolic intermediate biosynthesis; 1-deoxy-D-xylulose 5-phosphate biosynthesis; 1-deoxy-D-xylulose 5-phosphate from D-glyceraldehyde 3-phosphate and pyruvate: step 1/1.</text>
</comment>
<dbReference type="SUPFAM" id="SSF52518">
    <property type="entry name" value="Thiamin diphosphate-binding fold (THDP-binding)"/>
    <property type="match status" value="2"/>
</dbReference>
<sequence>MMLELINGPDDIKKFSKQELDILSQEIRDFLIEKISTTGGHLASNLGVVELTMAIYLAFDLPMDKIVWDVGHQSYTHKILSGRRMEFDELRQYGGMSGFPKRKESPCDAFDTGHSSTSISAGLGLAQARDVLGEGHFVVSVIGDGSLTGGMAYEALNNAAQMKKNFVIILNDNNMSISENVGGMSSYLNSIRTGNGYLDLKKHVTNTLSRIPVIGEPLIEKISRTKNGIKQLLIPGMLFENMGITYLGPVDGHNLKALTRTLKEAKKLDHTVLVHVITKKGKGYAPAEKNPSKFHGVDPFDILTGKPKKEKKNLSYTDVFSKTICRLAKDDKKIVAVTAAMPDGTGLKRFSNLYPDRFFDVGIAEEHAVTSAAGMAAGGLKPVVAVYSSFLQRGFDQVLHDVCIQNLPVVFAVDRAGLVGSDGETHQGIFDLSFLSAIPNMSIFAPKNDWELANGLEFAFSLDSPIAVRYPRGEAYQGLEEFKAPIEYGKGEIIYEETDIALLAVGSMVSTGEHVRQKLKAEGWNCTLANGRFIKPFDKKLIDHLAKNHWLIVTMEENVLQGGYGSLINGYIHEHYPKVKVLNIALPDAYVEHGNVSLLRKGLGIDSDSIIWRMKKEYLDMERQNREWKDKMK</sequence>
<dbReference type="InterPro" id="IPR029061">
    <property type="entry name" value="THDP-binding"/>
</dbReference>
<comment type="function">
    <text evidence="10">Catalyzes the acyloin condensation reaction between C atoms 2 and 3 of pyruvate and glyceraldehyde 3-phosphate to yield 1-deoxy-D-xylulose-5-phosphate (DXP).</text>
</comment>
<dbReference type="CDD" id="cd02007">
    <property type="entry name" value="TPP_DXS"/>
    <property type="match status" value="1"/>
</dbReference>
<evidence type="ECO:0000256" key="7">
    <source>
        <dbReference type="ARBA" id="ARBA00022977"/>
    </source>
</evidence>
<dbReference type="InterPro" id="IPR033248">
    <property type="entry name" value="Transketolase_C"/>
</dbReference>
<evidence type="ECO:0000256" key="8">
    <source>
        <dbReference type="ARBA" id="ARBA00023052"/>
    </source>
</evidence>
<dbReference type="InterPro" id="IPR005475">
    <property type="entry name" value="Transketolase-like_Pyr-bd"/>
</dbReference>
<dbReference type="Gene3D" id="3.40.50.920">
    <property type="match status" value="1"/>
</dbReference>
<keyword evidence="9 10" id="KW-0414">Isoprene biosynthesis</keyword>
<dbReference type="Pfam" id="PF13292">
    <property type="entry name" value="DXP_synthase_N"/>
    <property type="match status" value="1"/>
</dbReference>
<dbReference type="InterPro" id="IPR020826">
    <property type="entry name" value="Transketolase_BS"/>
</dbReference>
<feature type="binding site" evidence="10">
    <location>
        <begin position="145"/>
        <end position="146"/>
    </location>
    <ligand>
        <name>thiamine diphosphate</name>
        <dbReference type="ChEBI" id="CHEBI:58937"/>
    </ligand>
</feature>
<dbReference type="PANTHER" id="PTHR43322:SF5">
    <property type="entry name" value="1-DEOXY-D-XYLULOSE-5-PHOSPHATE SYNTHASE, CHLOROPLASTIC"/>
    <property type="match status" value="1"/>
</dbReference>
<name>A0ABX1VRE3_9FIRM</name>
<evidence type="ECO:0000256" key="3">
    <source>
        <dbReference type="ARBA" id="ARBA00011738"/>
    </source>
</evidence>
<evidence type="ECO:0000256" key="9">
    <source>
        <dbReference type="ARBA" id="ARBA00023229"/>
    </source>
</evidence>
<dbReference type="InterPro" id="IPR005477">
    <property type="entry name" value="Dxylulose-5-P_synthase"/>
</dbReference>
<comment type="subunit">
    <text evidence="3 10">Homodimer.</text>
</comment>
<comment type="cofactor">
    <cofactor evidence="10">
        <name>thiamine diphosphate</name>
        <dbReference type="ChEBI" id="CHEBI:58937"/>
    </cofactor>
    <text evidence="10">Binds 1 thiamine pyrophosphate per subunit.</text>
</comment>
<keyword evidence="5 10" id="KW-0479">Metal-binding</keyword>
<evidence type="ECO:0000256" key="6">
    <source>
        <dbReference type="ARBA" id="ARBA00022842"/>
    </source>
</evidence>
<gene>
    <name evidence="10 12" type="primary">dxs</name>
    <name evidence="12" type="ORF">G9470_03195</name>
</gene>
<accession>A0ABX1VRE3</accession>
<keyword evidence="6 10" id="KW-0460">Magnesium</keyword>
<evidence type="ECO:0000256" key="2">
    <source>
        <dbReference type="ARBA" id="ARBA00011081"/>
    </source>
</evidence>
<dbReference type="PROSITE" id="PS00801">
    <property type="entry name" value="TRANSKETOLASE_1"/>
    <property type="match status" value="1"/>
</dbReference>
<dbReference type="Gene3D" id="3.40.50.970">
    <property type="match status" value="2"/>
</dbReference>
<dbReference type="NCBIfam" id="NF003933">
    <property type="entry name" value="PRK05444.2-2"/>
    <property type="match status" value="1"/>
</dbReference>
<evidence type="ECO:0000256" key="5">
    <source>
        <dbReference type="ARBA" id="ARBA00022723"/>
    </source>
</evidence>
<dbReference type="SMART" id="SM00861">
    <property type="entry name" value="Transket_pyr"/>
    <property type="match status" value="1"/>
</dbReference>
<evidence type="ECO:0000256" key="4">
    <source>
        <dbReference type="ARBA" id="ARBA00022679"/>
    </source>
</evidence>
<comment type="similarity">
    <text evidence="2 10">Belongs to the transketolase family. DXPS subfamily.</text>
</comment>
<dbReference type="InterPro" id="IPR049557">
    <property type="entry name" value="Transketolase_CS"/>
</dbReference>
<feature type="domain" description="Transketolase-like pyrimidine-binding" evidence="11">
    <location>
        <begin position="314"/>
        <end position="478"/>
    </location>
</feature>
<dbReference type="Proteomes" id="UP000539052">
    <property type="component" value="Unassembled WGS sequence"/>
</dbReference>
<dbReference type="RefSeq" id="WP_170820150.1">
    <property type="nucleotide sequence ID" value="NZ_JAAOXG010000003.1"/>
</dbReference>
<feature type="binding site" evidence="10">
    <location>
        <position position="173"/>
    </location>
    <ligand>
        <name>Mg(2+)</name>
        <dbReference type="ChEBI" id="CHEBI:18420"/>
    </ligand>
</feature>
<feature type="binding site" evidence="10">
    <location>
        <begin position="113"/>
        <end position="115"/>
    </location>
    <ligand>
        <name>thiamine diphosphate</name>
        <dbReference type="ChEBI" id="CHEBI:58937"/>
    </ligand>
</feature>
<dbReference type="CDD" id="cd07033">
    <property type="entry name" value="TPP_PYR_DXS_TK_like"/>
    <property type="match status" value="1"/>
</dbReference>
<dbReference type="HAMAP" id="MF_00315">
    <property type="entry name" value="DXP_synth"/>
    <property type="match status" value="1"/>
</dbReference>
<dbReference type="NCBIfam" id="TIGR00204">
    <property type="entry name" value="dxs"/>
    <property type="match status" value="1"/>
</dbReference>
<proteinExistence type="inferred from homology"/>
<evidence type="ECO:0000313" key="13">
    <source>
        <dbReference type="Proteomes" id="UP000539052"/>
    </source>
</evidence>
<dbReference type="EMBL" id="JAAOXG010000003">
    <property type="protein sequence ID" value="NNJ28808.1"/>
    <property type="molecule type" value="Genomic_DNA"/>
</dbReference>
<reference evidence="12 13" key="1">
    <citation type="submission" date="2020-03" db="EMBL/GenBank/DDBJ databases">
        <title>Genome Sequence of industrial isolate, B5A.</title>
        <authorList>
            <person name="Sharma S."/>
            <person name="Patil P.B."/>
            <person name="Korpole S."/>
        </authorList>
    </citation>
    <scope>NUCLEOTIDE SEQUENCE [LARGE SCALE GENOMIC DNA]</scope>
    <source>
        <strain evidence="12 13">PI-S10-B5A</strain>
    </source>
</reference>
<protein>
    <recommendedName>
        <fullName evidence="10">1-deoxy-D-xylulose-5-phosphate synthase</fullName>
        <ecNumber evidence="10">2.2.1.7</ecNumber>
    </recommendedName>
    <alternativeName>
        <fullName evidence="10">1-deoxyxylulose-5-phosphate synthase</fullName>
        <shortName evidence="10">DXP synthase</shortName>
        <shortName evidence="10">DXPS</shortName>
    </alternativeName>
</protein>
<dbReference type="Pfam" id="PF02779">
    <property type="entry name" value="Transket_pyr"/>
    <property type="match status" value="1"/>
</dbReference>
<keyword evidence="8 10" id="KW-0786">Thiamine pyrophosphate</keyword>
<evidence type="ECO:0000259" key="11">
    <source>
        <dbReference type="SMART" id="SM00861"/>
    </source>
</evidence>